<proteinExistence type="predicted"/>
<feature type="transmembrane region" description="Helical" evidence="2">
    <location>
        <begin position="156"/>
        <end position="175"/>
    </location>
</feature>
<accession>A0ABW2TSE1</accession>
<feature type="region of interest" description="Disordered" evidence="1">
    <location>
        <begin position="201"/>
        <end position="234"/>
    </location>
</feature>
<evidence type="ECO:0000256" key="1">
    <source>
        <dbReference type="SAM" id="MobiDB-lite"/>
    </source>
</evidence>
<feature type="transmembrane region" description="Helical" evidence="2">
    <location>
        <begin position="73"/>
        <end position="94"/>
    </location>
</feature>
<protein>
    <submittedName>
        <fullName evidence="3">Uncharacterized protein</fullName>
    </submittedName>
</protein>
<sequence>MHVLASVGWMSQAFALAALGVVAASTEDAATRLAAVSMAHTLDGYLLAPMANAAAFTGFVLSAATAWGYVRHWWVLTKFALTLVQLYAGIFILSKALNEALAAAQAGRELPSPMLQVVGAGLMGCGLAFQAWLSVAKPGGKTRWARAGKPATAPTWVFVGGALVPLTDLGIAIALGDPMPMLSLLFLAAVLVNRGHRRVRASPRRPGSACPGCGRSRARRSGRRRRGPRARGSR</sequence>
<dbReference type="EMBL" id="JBHTEY010000004">
    <property type="protein sequence ID" value="MFC7615925.1"/>
    <property type="molecule type" value="Genomic_DNA"/>
</dbReference>
<reference evidence="4" key="1">
    <citation type="journal article" date="2019" name="Int. J. Syst. Evol. Microbiol.">
        <title>The Global Catalogue of Microorganisms (GCM) 10K type strain sequencing project: providing services to taxonomists for standard genome sequencing and annotation.</title>
        <authorList>
            <consortium name="The Broad Institute Genomics Platform"/>
            <consortium name="The Broad Institute Genome Sequencing Center for Infectious Disease"/>
            <person name="Wu L."/>
            <person name="Ma J."/>
        </authorList>
    </citation>
    <scope>NUCLEOTIDE SEQUENCE [LARGE SCALE GENOMIC DNA]</scope>
    <source>
        <strain evidence="4">JCM 17695</strain>
    </source>
</reference>
<feature type="transmembrane region" description="Helical" evidence="2">
    <location>
        <begin position="114"/>
        <end position="135"/>
    </location>
</feature>
<evidence type="ECO:0000313" key="4">
    <source>
        <dbReference type="Proteomes" id="UP001596512"/>
    </source>
</evidence>
<evidence type="ECO:0000313" key="3">
    <source>
        <dbReference type="EMBL" id="MFC7615925.1"/>
    </source>
</evidence>
<organism evidence="3 4">
    <name type="scientific">Actinokineospora soli</name>
    <dbReference type="NCBI Taxonomy" id="1048753"/>
    <lineage>
        <taxon>Bacteria</taxon>
        <taxon>Bacillati</taxon>
        <taxon>Actinomycetota</taxon>
        <taxon>Actinomycetes</taxon>
        <taxon>Pseudonocardiales</taxon>
        <taxon>Pseudonocardiaceae</taxon>
        <taxon>Actinokineospora</taxon>
    </lineage>
</organism>
<evidence type="ECO:0000256" key="2">
    <source>
        <dbReference type="SAM" id="Phobius"/>
    </source>
</evidence>
<gene>
    <name evidence="3" type="ORF">ACFQV2_23005</name>
</gene>
<feature type="transmembrane region" description="Helical" evidence="2">
    <location>
        <begin position="181"/>
        <end position="196"/>
    </location>
</feature>
<feature type="transmembrane region" description="Helical" evidence="2">
    <location>
        <begin position="45"/>
        <end position="66"/>
    </location>
</feature>
<keyword evidence="2" id="KW-1133">Transmembrane helix</keyword>
<keyword evidence="2" id="KW-0812">Transmembrane</keyword>
<name>A0ABW2TSE1_9PSEU</name>
<comment type="caution">
    <text evidence="3">The sequence shown here is derived from an EMBL/GenBank/DDBJ whole genome shotgun (WGS) entry which is preliminary data.</text>
</comment>
<keyword evidence="2" id="KW-0472">Membrane</keyword>
<feature type="compositionally biased region" description="Basic residues" evidence="1">
    <location>
        <begin position="216"/>
        <end position="234"/>
    </location>
</feature>
<keyword evidence="4" id="KW-1185">Reference proteome</keyword>
<dbReference type="Proteomes" id="UP001596512">
    <property type="component" value="Unassembled WGS sequence"/>
</dbReference>